<accession>A0A0K2UQF9</accession>
<feature type="compositionally biased region" description="Basic residues" evidence="1">
    <location>
        <begin position="148"/>
        <end position="157"/>
    </location>
</feature>
<organism evidence="3">
    <name type="scientific">Lepeophtheirus salmonis</name>
    <name type="common">Salmon louse</name>
    <name type="synonym">Caligus salmonis</name>
    <dbReference type="NCBI Taxonomy" id="72036"/>
    <lineage>
        <taxon>Eukaryota</taxon>
        <taxon>Metazoa</taxon>
        <taxon>Ecdysozoa</taxon>
        <taxon>Arthropoda</taxon>
        <taxon>Crustacea</taxon>
        <taxon>Multicrustacea</taxon>
        <taxon>Hexanauplia</taxon>
        <taxon>Copepoda</taxon>
        <taxon>Siphonostomatoida</taxon>
        <taxon>Caligidae</taxon>
        <taxon>Lepeophtheirus</taxon>
    </lineage>
</organism>
<evidence type="ECO:0000313" key="3">
    <source>
        <dbReference type="EMBL" id="CDW40315.1"/>
    </source>
</evidence>
<reference evidence="3" key="1">
    <citation type="submission" date="2014-05" db="EMBL/GenBank/DDBJ databases">
        <authorList>
            <person name="Chronopoulou M."/>
        </authorList>
    </citation>
    <scope>NUCLEOTIDE SEQUENCE</scope>
    <source>
        <tissue evidence="3">Whole organism</tissue>
    </source>
</reference>
<dbReference type="AlphaFoldDB" id="A0A0K2UQF9"/>
<proteinExistence type="predicted"/>
<keyword evidence="2" id="KW-1133">Transmembrane helix</keyword>
<feature type="compositionally biased region" description="Low complexity" evidence="1">
    <location>
        <begin position="158"/>
        <end position="173"/>
    </location>
</feature>
<sequence>LVRIHIIMTLTFYLMIILCPLVSRGLHYNDEFIEKLGLNRRTFSTLYRDLQNTYPRLRNAYLASPLANQRPKIKNNKRKRPHPCRGCNHKGHGSYGKLPTNPVYFTDFVPIENPYQFVPPTESISTGYLSTQEHHALSYFPPSTTRRPPQRPHHKHSPYSTTTTSTTTTTTSYPSKYPLKYSVSSIPSSTLAPKKTFTLPQRHSSFSNTLKQNPSGYKIEIDHSNGYSYVFQSLGSSNKEKYPSKKK</sequence>
<evidence type="ECO:0000256" key="2">
    <source>
        <dbReference type="SAM" id="Phobius"/>
    </source>
</evidence>
<feature type="transmembrane region" description="Helical" evidence="2">
    <location>
        <begin position="6"/>
        <end position="26"/>
    </location>
</feature>
<feature type="non-terminal residue" evidence="3">
    <location>
        <position position="1"/>
    </location>
</feature>
<keyword evidence="2" id="KW-0812">Transmembrane</keyword>
<dbReference type="EMBL" id="HACA01022954">
    <property type="protein sequence ID" value="CDW40315.1"/>
    <property type="molecule type" value="Transcribed_RNA"/>
</dbReference>
<protein>
    <submittedName>
        <fullName evidence="3">Uncharacterized protein</fullName>
    </submittedName>
</protein>
<feature type="region of interest" description="Disordered" evidence="1">
    <location>
        <begin position="139"/>
        <end position="173"/>
    </location>
</feature>
<keyword evidence="2" id="KW-0472">Membrane</keyword>
<name>A0A0K2UQF9_LEPSM</name>
<evidence type="ECO:0000256" key="1">
    <source>
        <dbReference type="SAM" id="MobiDB-lite"/>
    </source>
</evidence>